<dbReference type="Proteomes" id="UP001596004">
    <property type="component" value="Unassembled WGS sequence"/>
</dbReference>
<gene>
    <name evidence="2" type="ORF">ACFO60_06005</name>
</gene>
<accession>A0ABV9CCG8</accession>
<proteinExistence type="predicted"/>
<feature type="chain" id="PRO_5046556513" description="Secreted protein" evidence="1">
    <location>
        <begin position="35"/>
        <end position="124"/>
    </location>
</feature>
<sequence length="124" mass="13296">MKFKEIVRRSSLVAVAVPTLMASAMLFTTTPASAAADTLSTTGAWGRYVWQRAGWALVARDPLTDGHCAQWQTRASGGSWQWAGIRVCTATETYAQEQVGVGENTQVRICRTGVGNCSTAVTLN</sequence>
<feature type="signal peptide" evidence="1">
    <location>
        <begin position="1"/>
        <end position="34"/>
    </location>
</feature>
<dbReference type="RefSeq" id="WP_380838003.1">
    <property type="nucleotide sequence ID" value="NZ_JBHSFP010000002.1"/>
</dbReference>
<protein>
    <recommendedName>
        <fullName evidence="4">Secreted protein</fullName>
    </recommendedName>
</protein>
<evidence type="ECO:0000256" key="1">
    <source>
        <dbReference type="SAM" id="SignalP"/>
    </source>
</evidence>
<keyword evidence="1" id="KW-0732">Signal</keyword>
<dbReference type="EMBL" id="JBHSFP010000002">
    <property type="protein sequence ID" value="MFC4530307.1"/>
    <property type="molecule type" value="Genomic_DNA"/>
</dbReference>
<keyword evidence="3" id="KW-1185">Reference proteome</keyword>
<evidence type="ECO:0000313" key="3">
    <source>
        <dbReference type="Proteomes" id="UP001596004"/>
    </source>
</evidence>
<comment type="caution">
    <text evidence="2">The sequence shown here is derived from an EMBL/GenBank/DDBJ whole genome shotgun (WGS) entry which is preliminary data.</text>
</comment>
<reference evidence="3" key="1">
    <citation type="journal article" date="2019" name="Int. J. Syst. Evol. Microbiol.">
        <title>The Global Catalogue of Microorganisms (GCM) 10K type strain sequencing project: providing services to taxonomists for standard genome sequencing and annotation.</title>
        <authorList>
            <consortium name="The Broad Institute Genomics Platform"/>
            <consortium name="The Broad Institute Genome Sequencing Center for Infectious Disease"/>
            <person name="Wu L."/>
            <person name="Ma J."/>
        </authorList>
    </citation>
    <scope>NUCLEOTIDE SEQUENCE [LARGE SCALE GENOMIC DNA]</scope>
    <source>
        <strain evidence="3">CGMCC 4.7132</strain>
    </source>
</reference>
<organism evidence="2 3">
    <name type="scientific">Sphaerisporangium dianthi</name>
    <dbReference type="NCBI Taxonomy" id="1436120"/>
    <lineage>
        <taxon>Bacteria</taxon>
        <taxon>Bacillati</taxon>
        <taxon>Actinomycetota</taxon>
        <taxon>Actinomycetes</taxon>
        <taxon>Streptosporangiales</taxon>
        <taxon>Streptosporangiaceae</taxon>
        <taxon>Sphaerisporangium</taxon>
    </lineage>
</organism>
<evidence type="ECO:0008006" key="4">
    <source>
        <dbReference type="Google" id="ProtNLM"/>
    </source>
</evidence>
<name>A0ABV9CCG8_9ACTN</name>
<evidence type="ECO:0000313" key="2">
    <source>
        <dbReference type="EMBL" id="MFC4530307.1"/>
    </source>
</evidence>